<dbReference type="PROSITE" id="PS01124">
    <property type="entry name" value="HTH_ARAC_FAMILY_2"/>
    <property type="match status" value="1"/>
</dbReference>
<dbReference type="InterPro" id="IPR018060">
    <property type="entry name" value="HTH_AraC"/>
</dbReference>
<dbReference type="PROSITE" id="PS00041">
    <property type="entry name" value="HTH_ARAC_FAMILY_1"/>
    <property type="match status" value="1"/>
</dbReference>
<keyword evidence="3" id="KW-0804">Transcription</keyword>
<organism evidence="5 6">
    <name type="scientific">Pseudoteredinibacter isoporae</name>
    <dbReference type="NCBI Taxonomy" id="570281"/>
    <lineage>
        <taxon>Bacteria</taxon>
        <taxon>Pseudomonadati</taxon>
        <taxon>Pseudomonadota</taxon>
        <taxon>Gammaproteobacteria</taxon>
        <taxon>Cellvibrionales</taxon>
        <taxon>Cellvibrionaceae</taxon>
        <taxon>Pseudoteredinibacter</taxon>
    </lineage>
</organism>
<accession>A0A7X0JR32</accession>
<dbReference type="Proteomes" id="UP000528457">
    <property type="component" value="Unassembled WGS sequence"/>
</dbReference>
<dbReference type="InterPro" id="IPR018062">
    <property type="entry name" value="HTH_AraC-typ_CS"/>
</dbReference>
<evidence type="ECO:0000256" key="2">
    <source>
        <dbReference type="ARBA" id="ARBA00023125"/>
    </source>
</evidence>
<dbReference type="Pfam" id="PF12833">
    <property type="entry name" value="HTH_18"/>
    <property type="match status" value="1"/>
</dbReference>
<evidence type="ECO:0000313" key="6">
    <source>
        <dbReference type="Proteomes" id="UP000528457"/>
    </source>
</evidence>
<evidence type="ECO:0000256" key="3">
    <source>
        <dbReference type="ARBA" id="ARBA00023163"/>
    </source>
</evidence>
<dbReference type="InParanoid" id="A0A7X0JR32"/>
<evidence type="ECO:0000313" key="5">
    <source>
        <dbReference type="EMBL" id="MBB6519836.1"/>
    </source>
</evidence>
<dbReference type="SUPFAM" id="SSF46689">
    <property type="entry name" value="Homeodomain-like"/>
    <property type="match status" value="1"/>
</dbReference>
<reference evidence="5 6" key="1">
    <citation type="submission" date="2020-08" db="EMBL/GenBank/DDBJ databases">
        <title>Genomic Encyclopedia of Type Strains, Phase IV (KMG-IV): sequencing the most valuable type-strain genomes for metagenomic binning, comparative biology and taxonomic classification.</title>
        <authorList>
            <person name="Goeker M."/>
        </authorList>
    </citation>
    <scope>NUCLEOTIDE SEQUENCE [LARGE SCALE GENOMIC DNA]</scope>
    <source>
        <strain evidence="5 6">DSM 22368</strain>
    </source>
</reference>
<dbReference type="PANTHER" id="PTHR47894">
    <property type="entry name" value="HTH-TYPE TRANSCRIPTIONAL REGULATOR GADX"/>
    <property type="match status" value="1"/>
</dbReference>
<dbReference type="InterPro" id="IPR009057">
    <property type="entry name" value="Homeodomain-like_sf"/>
</dbReference>
<dbReference type="RefSeq" id="WP_166853024.1">
    <property type="nucleotide sequence ID" value="NZ_JAAONY010000001.1"/>
</dbReference>
<protein>
    <submittedName>
        <fullName evidence="5">AraC-like DNA-binding protein</fullName>
    </submittedName>
</protein>
<dbReference type="InterPro" id="IPR032687">
    <property type="entry name" value="AraC-type_N"/>
</dbReference>
<feature type="domain" description="HTH araC/xylS-type" evidence="4">
    <location>
        <begin position="254"/>
        <end position="333"/>
    </location>
</feature>
<keyword evidence="6" id="KW-1185">Reference proteome</keyword>
<keyword evidence="1" id="KW-0805">Transcription regulation</keyword>
<comment type="caution">
    <text evidence="5">The sequence shown here is derived from an EMBL/GenBank/DDBJ whole genome shotgun (WGS) entry which is preliminary data.</text>
</comment>
<dbReference type="AlphaFoldDB" id="A0A7X0JR32"/>
<dbReference type="GO" id="GO:0005829">
    <property type="term" value="C:cytosol"/>
    <property type="evidence" value="ECO:0007669"/>
    <property type="project" value="TreeGrafter"/>
</dbReference>
<evidence type="ECO:0000256" key="1">
    <source>
        <dbReference type="ARBA" id="ARBA00023015"/>
    </source>
</evidence>
<sequence>MISVYYARLITRELEILGVDLEELWHHSALCKEQLQSEVYLENDEFRDFLSLALALSKRPELGLLFGQYADAFSAGFAGLAAISAPSLQDCLQTYVSYSRMFSSAIHLELHSKQHNGQHYLCVQAYELEDLGDTRQTQLEVFMRTLQNSVQGILGRPVCDGHYRFATPPPGYTNEYPKYFDSPCHFNETVTAFEIPAPLGSVRPAAYNPELWQTALEQCNRQSDKASLKGQSEYTQRVREILRCSGPPLPKETDLAQAMHMSRRTLNRKLAQEGFSFRIIQQQVQMELVKQYLCNSDLTIDAIASLFGYQEPSNFRRAIRRFYNKTPMQIRTGRE</sequence>
<evidence type="ECO:0000259" key="4">
    <source>
        <dbReference type="PROSITE" id="PS01124"/>
    </source>
</evidence>
<proteinExistence type="predicted"/>
<name>A0A7X0JR32_9GAMM</name>
<dbReference type="Pfam" id="PF12625">
    <property type="entry name" value="Arabinose_bd"/>
    <property type="match status" value="1"/>
</dbReference>
<gene>
    <name evidence="5" type="ORF">HNR48_000114</name>
</gene>
<keyword evidence="2 5" id="KW-0238">DNA-binding</keyword>
<dbReference type="Gene3D" id="1.10.10.60">
    <property type="entry name" value="Homeodomain-like"/>
    <property type="match status" value="1"/>
</dbReference>
<dbReference type="PANTHER" id="PTHR47894:SF1">
    <property type="entry name" value="HTH-TYPE TRANSCRIPTIONAL REGULATOR VQSM"/>
    <property type="match status" value="1"/>
</dbReference>
<dbReference type="GO" id="GO:0000976">
    <property type="term" value="F:transcription cis-regulatory region binding"/>
    <property type="evidence" value="ECO:0007669"/>
    <property type="project" value="TreeGrafter"/>
</dbReference>
<dbReference type="EMBL" id="JACHHT010000001">
    <property type="protein sequence ID" value="MBB6519836.1"/>
    <property type="molecule type" value="Genomic_DNA"/>
</dbReference>
<dbReference type="GO" id="GO:0003700">
    <property type="term" value="F:DNA-binding transcription factor activity"/>
    <property type="evidence" value="ECO:0007669"/>
    <property type="project" value="InterPro"/>
</dbReference>
<dbReference type="SMART" id="SM00342">
    <property type="entry name" value="HTH_ARAC"/>
    <property type="match status" value="1"/>
</dbReference>